<dbReference type="OrthoDB" id="9795355at2"/>
<protein>
    <submittedName>
        <fullName evidence="1">Aldose epimerase</fullName>
    </submittedName>
</protein>
<dbReference type="InterPro" id="IPR037481">
    <property type="entry name" value="LacX"/>
</dbReference>
<dbReference type="SUPFAM" id="SSF74650">
    <property type="entry name" value="Galactose mutarotase-like"/>
    <property type="match status" value="1"/>
</dbReference>
<sequence>MIELNNADLKVQINPDGAELSSVKEQSENLEYMWQADPKFWGRHAPVLFPIVGRLKDDHYTVAGQSYKMTQHGFARDQTFKVVSHDATSAIFELVADDVTKAMYPFDFKLQLRYTLEGHMLTVTYHVENPDAEAMLPFSIGGHPAFNVPLGANEGGFEDYQITVAPKKTYPQIPLVGPYNDAQHEKELNLTTPLQLDHDLFDQDALILDLNQVETTVMLSSTLNDHGVALTLAQAPYVGIWSPYPKQAPFVCIEPWWGIADNLTADGELTHKQAIQQLAPNTQFEAAYQLRFF</sequence>
<keyword evidence="2" id="KW-1185">Reference proteome</keyword>
<accession>A0A0R1I0T6</accession>
<organism evidence="1 2">
    <name type="scientific">Secundilactobacillus kimchicus JCM 15530</name>
    <dbReference type="NCBI Taxonomy" id="1302272"/>
    <lineage>
        <taxon>Bacteria</taxon>
        <taxon>Bacillati</taxon>
        <taxon>Bacillota</taxon>
        <taxon>Bacilli</taxon>
        <taxon>Lactobacillales</taxon>
        <taxon>Lactobacillaceae</taxon>
        <taxon>Secundilactobacillus</taxon>
    </lineage>
</organism>
<dbReference type="GO" id="GO:0030246">
    <property type="term" value="F:carbohydrate binding"/>
    <property type="evidence" value="ECO:0007669"/>
    <property type="project" value="InterPro"/>
</dbReference>
<dbReference type="GO" id="GO:0016853">
    <property type="term" value="F:isomerase activity"/>
    <property type="evidence" value="ECO:0007669"/>
    <property type="project" value="InterPro"/>
</dbReference>
<proteinExistence type="predicted"/>
<reference evidence="1 2" key="1">
    <citation type="journal article" date="2015" name="Genome Announc.">
        <title>Expanding the biotechnology potential of lactobacilli through comparative genomics of 213 strains and associated genera.</title>
        <authorList>
            <person name="Sun Z."/>
            <person name="Harris H.M."/>
            <person name="McCann A."/>
            <person name="Guo C."/>
            <person name="Argimon S."/>
            <person name="Zhang W."/>
            <person name="Yang X."/>
            <person name="Jeffery I.B."/>
            <person name="Cooney J.C."/>
            <person name="Kagawa T.F."/>
            <person name="Liu W."/>
            <person name="Song Y."/>
            <person name="Salvetti E."/>
            <person name="Wrobel A."/>
            <person name="Rasinkangas P."/>
            <person name="Parkhill J."/>
            <person name="Rea M.C."/>
            <person name="O'Sullivan O."/>
            <person name="Ritari J."/>
            <person name="Douillard F.P."/>
            <person name="Paul Ross R."/>
            <person name="Yang R."/>
            <person name="Briner A.E."/>
            <person name="Felis G.E."/>
            <person name="de Vos W.M."/>
            <person name="Barrangou R."/>
            <person name="Klaenhammer T.R."/>
            <person name="Caufield P.W."/>
            <person name="Cui Y."/>
            <person name="Zhang H."/>
            <person name="O'Toole P.W."/>
        </authorList>
    </citation>
    <scope>NUCLEOTIDE SEQUENCE [LARGE SCALE GENOMIC DNA]</scope>
    <source>
        <strain evidence="1 2">JCM 15530</strain>
    </source>
</reference>
<dbReference type="GO" id="GO:0005975">
    <property type="term" value="P:carbohydrate metabolic process"/>
    <property type="evidence" value="ECO:0007669"/>
    <property type="project" value="InterPro"/>
</dbReference>
<dbReference type="Pfam" id="PF01263">
    <property type="entry name" value="Aldose_epim"/>
    <property type="match status" value="1"/>
</dbReference>
<dbReference type="Gene3D" id="2.70.98.10">
    <property type="match status" value="1"/>
</dbReference>
<dbReference type="InterPro" id="IPR011013">
    <property type="entry name" value="Gal_mutarotase_sf_dom"/>
</dbReference>
<comment type="caution">
    <text evidence="1">The sequence shown here is derived from an EMBL/GenBank/DDBJ whole genome shotgun (WGS) entry which is preliminary data.</text>
</comment>
<dbReference type="PATRIC" id="fig|1302272.5.peg.275"/>
<name>A0A0R1I0T6_9LACO</name>
<evidence type="ECO:0000313" key="2">
    <source>
        <dbReference type="Proteomes" id="UP000050911"/>
    </source>
</evidence>
<dbReference type="PANTHER" id="PTHR11122">
    <property type="entry name" value="APOSPORY-ASSOCIATED PROTEIN C-RELATED"/>
    <property type="match status" value="1"/>
</dbReference>
<dbReference type="PANTHER" id="PTHR11122:SF13">
    <property type="entry name" value="GLUCOSE-6-PHOSPHATE 1-EPIMERASE"/>
    <property type="match status" value="1"/>
</dbReference>
<dbReference type="AlphaFoldDB" id="A0A0R1I0T6"/>
<dbReference type="CDD" id="cd09024">
    <property type="entry name" value="Aldose_epim_lacX"/>
    <property type="match status" value="1"/>
</dbReference>
<dbReference type="STRING" id="1302272.FC96_GL000278"/>
<dbReference type="InterPro" id="IPR014718">
    <property type="entry name" value="GH-type_carb-bd"/>
</dbReference>
<dbReference type="InterPro" id="IPR008183">
    <property type="entry name" value="Aldose_1/G6P_1-epimerase"/>
</dbReference>
<dbReference type="EMBL" id="AZCX01000001">
    <property type="protein sequence ID" value="KRK49354.1"/>
    <property type="molecule type" value="Genomic_DNA"/>
</dbReference>
<dbReference type="Proteomes" id="UP000050911">
    <property type="component" value="Unassembled WGS sequence"/>
</dbReference>
<gene>
    <name evidence="1" type="ORF">FC96_GL000278</name>
</gene>
<dbReference type="RefSeq" id="WP_054659527.1">
    <property type="nucleotide sequence ID" value="NZ_AZCX01000001.1"/>
</dbReference>
<evidence type="ECO:0000313" key="1">
    <source>
        <dbReference type="EMBL" id="KRK49354.1"/>
    </source>
</evidence>